<dbReference type="AlphaFoldDB" id="A0A117LH05"/>
<accession>A0A117LH05</accession>
<dbReference type="PANTHER" id="PTHR11060:SF0">
    <property type="entry name" value="PROTEIN MEMO1"/>
    <property type="match status" value="1"/>
</dbReference>
<dbReference type="EMBL" id="LGFU01000011">
    <property type="protein sequence ID" value="KUK46720.1"/>
    <property type="molecule type" value="Genomic_DNA"/>
</dbReference>
<dbReference type="Gene3D" id="3.40.830.10">
    <property type="entry name" value="LigB-like"/>
    <property type="match status" value="1"/>
</dbReference>
<organism evidence="2 3">
    <name type="scientific">Anaerolinea thermophila</name>
    <dbReference type="NCBI Taxonomy" id="167964"/>
    <lineage>
        <taxon>Bacteria</taxon>
        <taxon>Bacillati</taxon>
        <taxon>Chloroflexota</taxon>
        <taxon>Anaerolineae</taxon>
        <taxon>Anaerolineales</taxon>
        <taxon>Anaerolineaceae</taxon>
        <taxon>Anaerolinea</taxon>
    </lineage>
</organism>
<gene>
    <name evidence="2" type="ORF">XD73_0424</name>
</gene>
<evidence type="ECO:0000313" key="2">
    <source>
        <dbReference type="EMBL" id="KUK46720.1"/>
    </source>
</evidence>
<dbReference type="InterPro" id="IPR002737">
    <property type="entry name" value="MEMO1_fam"/>
</dbReference>
<name>A0A117LH05_9CHLR</name>
<evidence type="ECO:0000313" key="3">
    <source>
        <dbReference type="Proteomes" id="UP000064249"/>
    </source>
</evidence>
<dbReference type="Proteomes" id="UP000064249">
    <property type="component" value="Unassembled WGS sequence"/>
</dbReference>
<dbReference type="PANTHER" id="PTHR11060">
    <property type="entry name" value="PROTEIN MEMO1"/>
    <property type="match status" value="1"/>
</dbReference>
<comment type="similarity">
    <text evidence="1">Belongs to the MEMO1 family.</text>
</comment>
<comment type="caution">
    <text evidence="2">The sequence shown here is derived from an EMBL/GenBank/DDBJ whole genome shotgun (WGS) entry which is preliminary data.</text>
</comment>
<dbReference type="CDD" id="cd07361">
    <property type="entry name" value="MEMO_like"/>
    <property type="match status" value="1"/>
</dbReference>
<proteinExistence type="inferred from homology"/>
<dbReference type="NCBIfam" id="TIGR04336">
    <property type="entry name" value="AmmeMemoSam_B"/>
    <property type="match status" value="1"/>
</dbReference>
<evidence type="ECO:0008006" key="4">
    <source>
        <dbReference type="Google" id="ProtNLM"/>
    </source>
</evidence>
<protein>
    <recommendedName>
        <fullName evidence="4">MEMO1 family protein</fullName>
    </recommendedName>
</protein>
<dbReference type="Pfam" id="PF01875">
    <property type="entry name" value="Memo"/>
    <property type="match status" value="1"/>
</dbReference>
<reference evidence="2 3" key="1">
    <citation type="journal article" date="2015" name="MBio">
        <title>Genome-Resolved Metagenomic Analysis Reveals Roles for Candidate Phyla and Other Microbial Community Members in Biogeochemical Transformations in Oil Reservoirs.</title>
        <authorList>
            <person name="Hu P."/>
            <person name="Tom L."/>
            <person name="Singh A."/>
            <person name="Thomas B.C."/>
            <person name="Baker B.J."/>
            <person name="Piceno Y.M."/>
            <person name="Andersen G.L."/>
            <person name="Banfield J.F."/>
        </authorList>
    </citation>
    <scope>NUCLEOTIDE SEQUENCE [LARGE SCALE GENOMIC DNA]</scope>
    <source>
        <strain evidence="2">46_16</strain>
    </source>
</reference>
<evidence type="ECO:0000256" key="1">
    <source>
        <dbReference type="ARBA" id="ARBA00006315"/>
    </source>
</evidence>
<sequence length="280" mass="30613">MLKNTDEIRPSAIAGTWYSDDAKKLQDEISTYIMQAKIPPLHGRVIGLISPHAGYRYSGPTAGYAYRAVLEKQFDIVAIFSPFHAYTPVKLLTSAHAYYQTPLGLVPVAQDLVNGFQEKIALQGLNVEFISYDEEHSLEIQLPFLQTALKGSFELFPLMVRTHDMDEIETIAQAAADITNGKNVLWVASTDLSHFYNQKTAAMLDDEMLRRISTFSPQLVLDAEKESRAFACGAGAVAVVLSITRKLGATTVQILHYSTSAEGTGDTSSVVGYGAATIES</sequence>